<proteinExistence type="predicted"/>
<reference evidence="1 2" key="1">
    <citation type="submission" date="2020-08" db="EMBL/GenBank/DDBJ databases">
        <title>Genomic Encyclopedia of Type Strains, Phase IV (KMG-IV): sequencing the most valuable type-strain genomes for metagenomic binning, comparative biology and taxonomic classification.</title>
        <authorList>
            <person name="Goeker M."/>
        </authorList>
    </citation>
    <scope>NUCLEOTIDE SEQUENCE [LARGE SCALE GENOMIC DNA]</scope>
    <source>
        <strain evidence="1 2">DSM 25079</strain>
    </source>
</reference>
<sequence>MAAIEKDILDLRRKLADQAAAPVYLVRALLMDMVEEKVIDPHQRLRIWEAFQTEITTIHCMDLPAIDKVDRALYSASEGILPEAKRRLHLQRRR</sequence>
<evidence type="ECO:0000313" key="1">
    <source>
        <dbReference type="EMBL" id="MBB5685643.1"/>
    </source>
</evidence>
<protein>
    <submittedName>
        <fullName evidence="1">Uncharacterized protein</fullName>
    </submittedName>
</protein>
<evidence type="ECO:0000313" key="2">
    <source>
        <dbReference type="Proteomes" id="UP000549617"/>
    </source>
</evidence>
<keyword evidence="2" id="KW-1185">Reference proteome</keyword>
<dbReference type="Proteomes" id="UP000549617">
    <property type="component" value="Unassembled WGS sequence"/>
</dbReference>
<name>A0A7W9AH79_9SPHN</name>
<gene>
    <name evidence="1" type="ORF">FHS49_001651</name>
</gene>
<dbReference type="AlphaFoldDB" id="A0A7W9AH79"/>
<organism evidence="1 2">
    <name type="scientific">Sphingobium boeckii</name>
    <dbReference type="NCBI Taxonomy" id="1082345"/>
    <lineage>
        <taxon>Bacteria</taxon>
        <taxon>Pseudomonadati</taxon>
        <taxon>Pseudomonadota</taxon>
        <taxon>Alphaproteobacteria</taxon>
        <taxon>Sphingomonadales</taxon>
        <taxon>Sphingomonadaceae</taxon>
        <taxon>Sphingobium</taxon>
    </lineage>
</organism>
<accession>A0A7W9AH79</accession>
<dbReference type="EMBL" id="JACIJC010000002">
    <property type="protein sequence ID" value="MBB5685643.1"/>
    <property type="molecule type" value="Genomic_DNA"/>
</dbReference>
<comment type="caution">
    <text evidence="1">The sequence shown here is derived from an EMBL/GenBank/DDBJ whole genome shotgun (WGS) entry which is preliminary data.</text>
</comment>
<dbReference type="RefSeq" id="WP_184017123.1">
    <property type="nucleotide sequence ID" value="NZ_JACIJC010000002.1"/>
</dbReference>